<dbReference type="InterPro" id="IPR000014">
    <property type="entry name" value="PAS"/>
</dbReference>
<feature type="domain" description="PAS" evidence="3">
    <location>
        <begin position="19"/>
        <end position="72"/>
    </location>
</feature>
<dbReference type="EMBL" id="WIXJ01000005">
    <property type="protein sequence ID" value="MQY51805.1"/>
    <property type="molecule type" value="Genomic_DNA"/>
</dbReference>
<dbReference type="SMART" id="SM00283">
    <property type="entry name" value="MA"/>
    <property type="match status" value="1"/>
</dbReference>
<dbReference type="GO" id="GO:0016020">
    <property type="term" value="C:membrane"/>
    <property type="evidence" value="ECO:0007669"/>
    <property type="project" value="InterPro"/>
</dbReference>
<reference evidence="5 6" key="1">
    <citation type="submission" date="2019-10" db="EMBL/GenBank/DDBJ databases">
        <title>Whole-genome sequence of the purple nonsulfur photosynthetic bacterium Rhodocyclus tenuis.</title>
        <authorList>
            <person name="Kyndt J.A."/>
            <person name="Meyer T.E."/>
        </authorList>
    </citation>
    <scope>NUCLEOTIDE SEQUENCE [LARGE SCALE GENOMIC DNA]</scope>
    <source>
        <strain evidence="5 6">DSM 110</strain>
    </source>
</reference>
<dbReference type="Gene3D" id="1.10.287.950">
    <property type="entry name" value="Methyl-accepting chemotaxis protein"/>
    <property type="match status" value="1"/>
</dbReference>
<dbReference type="GO" id="GO:0007165">
    <property type="term" value="P:signal transduction"/>
    <property type="evidence" value="ECO:0007669"/>
    <property type="project" value="UniProtKB-KW"/>
</dbReference>
<organism evidence="5 6">
    <name type="scientific">Rhodocyclus tenuis</name>
    <name type="common">Rhodospirillum tenue</name>
    <dbReference type="NCBI Taxonomy" id="1066"/>
    <lineage>
        <taxon>Bacteria</taxon>
        <taxon>Pseudomonadati</taxon>
        <taxon>Pseudomonadota</taxon>
        <taxon>Betaproteobacteria</taxon>
        <taxon>Rhodocyclales</taxon>
        <taxon>Rhodocyclaceae</taxon>
        <taxon>Rhodocyclus</taxon>
    </lineage>
</organism>
<dbReference type="PANTHER" id="PTHR24422">
    <property type="entry name" value="CHEMOTAXIS PROTEIN METHYLTRANSFERASE"/>
    <property type="match status" value="1"/>
</dbReference>
<dbReference type="Gene3D" id="3.30.450.20">
    <property type="entry name" value="PAS domain"/>
    <property type="match status" value="2"/>
</dbReference>
<dbReference type="SUPFAM" id="SSF55785">
    <property type="entry name" value="PYP-like sensor domain (PAS domain)"/>
    <property type="match status" value="2"/>
</dbReference>
<dbReference type="OrthoDB" id="9765776at2"/>
<dbReference type="SMART" id="SM00091">
    <property type="entry name" value="PAS"/>
    <property type="match status" value="2"/>
</dbReference>
<evidence type="ECO:0000313" key="5">
    <source>
        <dbReference type="EMBL" id="MQY51805.1"/>
    </source>
</evidence>
<evidence type="ECO:0000313" key="6">
    <source>
        <dbReference type="Proteomes" id="UP000480275"/>
    </source>
</evidence>
<dbReference type="InterPro" id="IPR004089">
    <property type="entry name" value="MCPsignal_dom"/>
</dbReference>
<keyword evidence="1" id="KW-0807">Transducer</keyword>
<feature type="domain" description="PAC" evidence="4">
    <location>
        <begin position="214"/>
        <end position="266"/>
    </location>
</feature>
<dbReference type="InterPro" id="IPR013655">
    <property type="entry name" value="PAS_fold_3"/>
</dbReference>
<evidence type="ECO:0000259" key="3">
    <source>
        <dbReference type="PROSITE" id="PS50112"/>
    </source>
</evidence>
<dbReference type="PROSITE" id="PS50111">
    <property type="entry name" value="CHEMOTAXIS_TRANSDUC_2"/>
    <property type="match status" value="1"/>
</dbReference>
<dbReference type="SUPFAM" id="SSF58104">
    <property type="entry name" value="Methyl-accepting chemotaxis protein (MCP) signaling domain"/>
    <property type="match status" value="1"/>
</dbReference>
<dbReference type="Pfam" id="PF00015">
    <property type="entry name" value="MCPsignal"/>
    <property type="match status" value="1"/>
</dbReference>
<dbReference type="CDD" id="cd00130">
    <property type="entry name" value="PAS"/>
    <property type="match status" value="2"/>
</dbReference>
<comment type="caution">
    <text evidence="5">The sequence shown here is derived from an EMBL/GenBank/DDBJ whole genome shotgun (WGS) entry which is preliminary data.</text>
</comment>
<dbReference type="GO" id="GO:0004888">
    <property type="term" value="F:transmembrane signaling receptor activity"/>
    <property type="evidence" value="ECO:0007669"/>
    <property type="project" value="InterPro"/>
</dbReference>
<dbReference type="PROSITE" id="PS50113">
    <property type="entry name" value="PAC"/>
    <property type="match status" value="2"/>
</dbReference>
<dbReference type="InterPro" id="IPR004090">
    <property type="entry name" value="Chemotax_Me-accpt_rcpt"/>
</dbReference>
<name>A0A6L5JWS5_RHOTE</name>
<dbReference type="SMART" id="SM00086">
    <property type="entry name" value="PAC"/>
    <property type="match status" value="2"/>
</dbReference>
<dbReference type="CDD" id="cd11386">
    <property type="entry name" value="MCP_signal"/>
    <property type="match status" value="1"/>
</dbReference>
<evidence type="ECO:0000256" key="1">
    <source>
        <dbReference type="PROSITE-ProRule" id="PRU00284"/>
    </source>
</evidence>
<dbReference type="PRINTS" id="PR00260">
    <property type="entry name" value="CHEMTRNSDUCR"/>
</dbReference>
<sequence>MFGNKNHEKIAVLEGELREARALTNALERSNAVIELGLDGRILRVNANFCAAMGYAADELIGHEHKELCDPQLANSQYYERHWANLRRGEFFRGTIKRRRKDGSDIWLEATYNPVLDDSGQPCKIVKFATDVTKQVEDAARAQAMVKAIERSMAVVEFTPDGTILRANDNFLSTMGYAGKDVVGQHHRIFCQPADAASPAYARFWESLARGEYFSGQFCRLNRHGGEVWLEATYNPVFGPDGQVSKIVKFASDISAQIKRNAAEKEGTATAYEVALETQEISRGGEQIIHETIAKMRSIAATVERSAGLVEALGTQTTQITSIVNTIKEIADQTNLLALNAAIEAARAGESGRGFAVVADEVRKLAERTAQSTGDVGSMIQGIQQETRSVSSSMGSGLAEVAEGVDLVNSAGESIQRMHNGAARVVEVIQQLSETVAG</sequence>
<evidence type="ECO:0000259" key="2">
    <source>
        <dbReference type="PROSITE" id="PS50111"/>
    </source>
</evidence>
<dbReference type="PANTHER" id="PTHR24422:SF10">
    <property type="entry name" value="CHEMOTAXIS PROTEIN METHYLTRANSFERASE 2"/>
    <property type="match status" value="1"/>
</dbReference>
<dbReference type="InterPro" id="IPR050903">
    <property type="entry name" value="Bact_Chemotaxis_MeTrfase"/>
</dbReference>
<dbReference type="InterPro" id="IPR001610">
    <property type="entry name" value="PAC"/>
</dbReference>
<gene>
    <name evidence="5" type="ORF">GHK24_08460</name>
</gene>
<accession>A0A6L5JWS5</accession>
<protein>
    <submittedName>
        <fullName evidence="5">PAS domain-containing protein</fullName>
    </submittedName>
</protein>
<dbReference type="NCBIfam" id="TIGR00229">
    <property type="entry name" value="sensory_box"/>
    <property type="match status" value="2"/>
</dbReference>
<dbReference type="GO" id="GO:0006935">
    <property type="term" value="P:chemotaxis"/>
    <property type="evidence" value="ECO:0007669"/>
    <property type="project" value="InterPro"/>
</dbReference>
<dbReference type="Pfam" id="PF08447">
    <property type="entry name" value="PAS_3"/>
    <property type="match status" value="2"/>
</dbReference>
<dbReference type="AlphaFoldDB" id="A0A6L5JWS5"/>
<proteinExistence type="predicted"/>
<feature type="domain" description="PAC" evidence="4">
    <location>
        <begin position="92"/>
        <end position="144"/>
    </location>
</feature>
<dbReference type="InterPro" id="IPR000700">
    <property type="entry name" value="PAS-assoc_C"/>
</dbReference>
<dbReference type="Proteomes" id="UP000480275">
    <property type="component" value="Unassembled WGS sequence"/>
</dbReference>
<dbReference type="InterPro" id="IPR035965">
    <property type="entry name" value="PAS-like_dom_sf"/>
</dbReference>
<dbReference type="PROSITE" id="PS50112">
    <property type="entry name" value="PAS"/>
    <property type="match status" value="1"/>
</dbReference>
<feature type="domain" description="Methyl-accepting transducer" evidence="2">
    <location>
        <begin position="243"/>
        <end position="438"/>
    </location>
</feature>
<evidence type="ECO:0000259" key="4">
    <source>
        <dbReference type="PROSITE" id="PS50113"/>
    </source>
</evidence>